<keyword evidence="2" id="KW-0092">Biotin</keyword>
<dbReference type="PANTHER" id="PTHR12835:SF5">
    <property type="entry name" value="BIOTIN--PROTEIN LIGASE"/>
    <property type="match status" value="1"/>
</dbReference>
<dbReference type="PROSITE" id="PS51733">
    <property type="entry name" value="BPL_LPL_CATALYTIC"/>
    <property type="match status" value="1"/>
</dbReference>
<evidence type="ECO:0000259" key="4">
    <source>
        <dbReference type="PROSITE" id="PS51733"/>
    </source>
</evidence>
<keyword evidence="1 5" id="KW-0436">Ligase</keyword>
<accession>A0A7K3M9F5</accession>
<gene>
    <name evidence="5" type="ORF">F7O44_22825</name>
</gene>
<reference evidence="5 6" key="1">
    <citation type="submission" date="2019-11" db="EMBL/GenBank/DDBJ databases">
        <authorList>
            <person name="Li X.-J."/>
            <person name="Feng X.-M."/>
        </authorList>
    </citation>
    <scope>NUCLEOTIDE SEQUENCE [LARGE SCALE GENOMIC DNA]</scope>
    <source>
        <strain evidence="5 6">XMNu-373</strain>
    </source>
</reference>
<dbReference type="PANTHER" id="PTHR12835">
    <property type="entry name" value="BIOTIN PROTEIN LIGASE"/>
    <property type="match status" value="1"/>
</dbReference>
<comment type="caution">
    <text evidence="5">The sequence shown here is derived from an EMBL/GenBank/DDBJ whole genome shotgun (WGS) entry which is preliminary data.</text>
</comment>
<dbReference type="EC" id="6.3.4.15" evidence="3"/>
<dbReference type="RefSeq" id="WP_162452626.1">
    <property type="nucleotide sequence ID" value="NZ_WLZY01000009.1"/>
</dbReference>
<dbReference type="InterPro" id="IPR004143">
    <property type="entry name" value="BPL_LPL_catalytic"/>
</dbReference>
<keyword evidence="6" id="KW-1185">Reference proteome</keyword>
<evidence type="ECO:0000313" key="5">
    <source>
        <dbReference type="EMBL" id="NDL59913.1"/>
    </source>
</evidence>
<organism evidence="5 6">
    <name type="scientific">Phytoactinopolyspora mesophila</name>
    <dbReference type="NCBI Taxonomy" id="2650750"/>
    <lineage>
        <taxon>Bacteria</taxon>
        <taxon>Bacillati</taxon>
        <taxon>Actinomycetota</taxon>
        <taxon>Actinomycetes</taxon>
        <taxon>Jiangellales</taxon>
        <taxon>Jiangellaceae</taxon>
        <taxon>Phytoactinopolyspora</taxon>
    </lineage>
</organism>
<dbReference type="AlphaFoldDB" id="A0A7K3M9F5"/>
<dbReference type="InterPro" id="IPR003142">
    <property type="entry name" value="BPL_C"/>
</dbReference>
<feature type="domain" description="BPL/LPL catalytic" evidence="4">
    <location>
        <begin position="1"/>
        <end position="176"/>
    </location>
</feature>
<dbReference type="Pfam" id="PF02237">
    <property type="entry name" value="BPL_C"/>
    <property type="match status" value="1"/>
</dbReference>
<dbReference type="Pfam" id="PF03099">
    <property type="entry name" value="BPL_LplA_LipB"/>
    <property type="match status" value="1"/>
</dbReference>
<dbReference type="InterPro" id="IPR045864">
    <property type="entry name" value="aa-tRNA-synth_II/BPL/LPL"/>
</dbReference>
<dbReference type="EMBL" id="WLZY01000009">
    <property type="protein sequence ID" value="NDL59913.1"/>
    <property type="molecule type" value="Genomic_DNA"/>
</dbReference>
<sequence length="246" mass="26258">MWQVRRVEETGSTNVDVAELARSGAAEGTAVVAGYQRTGRGRLDRTWEAPPGSSLAVSFLLRPRDVPVERWPWLPLLVGVAAVDAVVGLTGVGAKLKWPNDVLVDERKLAGILVERVDTPQGAAAVAGIGLNVTQRRDQLPPTATSLFLEGAAGIQPAEMLEALGDRLAERYAEWHDHRGDPAAGIAPAYRQRCATLGRQVRVEFPGSDAAEGVAADIDDTGRLVLQTGTERRVIGAGDIVHLRPV</sequence>
<protein>
    <recommendedName>
        <fullName evidence="3">biotin--[biotin carboxyl-carrier protein] ligase</fullName>
        <ecNumber evidence="3">6.3.4.15</ecNumber>
    </recommendedName>
</protein>
<dbReference type="Gene3D" id="2.30.30.100">
    <property type="match status" value="1"/>
</dbReference>
<dbReference type="SUPFAM" id="SSF55681">
    <property type="entry name" value="Class II aaRS and biotin synthetases"/>
    <property type="match status" value="1"/>
</dbReference>
<proteinExistence type="predicted"/>
<evidence type="ECO:0000256" key="3">
    <source>
        <dbReference type="ARBA" id="ARBA00024227"/>
    </source>
</evidence>
<evidence type="ECO:0000313" key="6">
    <source>
        <dbReference type="Proteomes" id="UP000460435"/>
    </source>
</evidence>
<dbReference type="InterPro" id="IPR004408">
    <property type="entry name" value="Biotin_CoA_COase_ligase"/>
</dbReference>
<name>A0A7K3M9F5_9ACTN</name>
<dbReference type="GO" id="GO:0004077">
    <property type="term" value="F:biotin--[biotin carboxyl-carrier protein] ligase activity"/>
    <property type="evidence" value="ECO:0007669"/>
    <property type="project" value="UniProtKB-EC"/>
</dbReference>
<dbReference type="Gene3D" id="3.30.930.10">
    <property type="entry name" value="Bira Bifunctional Protein, Domain 2"/>
    <property type="match status" value="1"/>
</dbReference>
<dbReference type="Proteomes" id="UP000460435">
    <property type="component" value="Unassembled WGS sequence"/>
</dbReference>
<dbReference type="NCBIfam" id="TIGR00121">
    <property type="entry name" value="birA_ligase"/>
    <property type="match status" value="1"/>
</dbReference>
<evidence type="ECO:0000256" key="2">
    <source>
        <dbReference type="ARBA" id="ARBA00023267"/>
    </source>
</evidence>
<evidence type="ECO:0000256" key="1">
    <source>
        <dbReference type="ARBA" id="ARBA00022598"/>
    </source>
</evidence>
<dbReference type="CDD" id="cd16442">
    <property type="entry name" value="BPL"/>
    <property type="match status" value="1"/>
</dbReference>
<dbReference type="GO" id="GO:0005737">
    <property type="term" value="C:cytoplasm"/>
    <property type="evidence" value="ECO:0007669"/>
    <property type="project" value="TreeGrafter"/>
</dbReference>